<feature type="compositionally biased region" description="Basic and acidic residues" evidence="1">
    <location>
        <begin position="32"/>
        <end position="41"/>
    </location>
</feature>
<protein>
    <submittedName>
        <fullName evidence="2">Uncharacterized protein</fullName>
    </submittedName>
</protein>
<reference evidence="2" key="1">
    <citation type="journal article" date="2021" name="Genome Biol. Evol.">
        <title>A High-Quality Reference Genome for a Parasitic Bivalve with Doubly Uniparental Inheritance (Bivalvia: Unionida).</title>
        <authorList>
            <person name="Smith C.H."/>
        </authorList>
    </citation>
    <scope>NUCLEOTIDE SEQUENCE</scope>
    <source>
        <strain evidence="2">CHS0354</strain>
    </source>
</reference>
<reference evidence="2" key="2">
    <citation type="journal article" date="2021" name="Genome Biol. Evol.">
        <title>Developing a high-quality reference genome for a parasitic bivalve with doubly uniparental inheritance (Bivalvia: Unionida).</title>
        <authorList>
            <person name="Smith C.H."/>
        </authorList>
    </citation>
    <scope>NUCLEOTIDE SEQUENCE</scope>
    <source>
        <strain evidence="2">CHS0354</strain>
        <tissue evidence="2">Mantle</tissue>
    </source>
</reference>
<keyword evidence="3" id="KW-1185">Reference proteome</keyword>
<evidence type="ECO:0000313" key="2">
    <source>
        <dbReference type="EMBL" id="KAK3609262.1"/>
    </source>
</evidence>
<dbReference type="EMBL" id="JAEAOA010000433">
    <property type="protein sequence ID" value="KAK3609262.1"/>
    <property type="molecule type" value="Genomic_DNA"/>
</dbReference>
<gene>
    <name evidence="2" type="ORF">CHS0354_006187</name>
</gene>
<dbReference type="Proteomes" id="UP001195483">
    <property type="component" value="Unassembled WGS sequence"/>
</dbReference>
<feature type="region of interest" description="Disordered" evidence="1">
    <location>
        <begin position="1"/>
        <end position="50"/>
    </location>
</feature>
<dbReference type="AlphaFoldDB" id="A0AAE0TF45"/>
<evidence type="ECO:0000256" key="1">
    <source>
        <dbReference type="SAM" id="MobiDB-lite"/>
    </source>
</evidence>
<reference evidence="2" key="3">
    <citation type="submission" date="2023-05" db="EMBL/GenBank/DDBJ databases">
        <authorList>
            <person name="Smith C.H."/>
        </authorList>
    </citation>
    <scope>NUCLEOTIDE SEQUENCE</scope>
    <source>
        <strain evidence="2">CHS0354</strain>
        <tissue evidence="2">Mantle</tissue>
    </source>
</reference>
<proteinExistence type="predicted"/>
<evidence type="ECO:0000313" key="3">
    <source>
        <dbReference type="Proteomes" id="UP001195483"/>
    </source>
</evidence>
<organism evidence="2 3">
    <name type="scientific">Potamilus streckersoni</name>
    <dbReference type="NCBI Taxonomy" id="2493646"/>
    <lineage>
        <taxon>Eukaryota</taxon>
        <taxon>Metazoa</taxon>
        <taxon>Spiralia</taxon>
        <taxon>Lophotrochozoa</taxon>
        <taxon>Mollusca</taxon>
        <taxon>Bivalvia</taxon>
        <taxon>Autobranchia</taxon>
        <taxon>Heteroconchia</taxon>
        <taxon>Palaeoheterodonta</taxon>
        <taxon>Unionida</taxon>
        <taxon>Unionoidea</taxon>
        <taxon>Unionidae</taxon>
        <taxon>Ambleminae</taxon>
        <taxon>Lampsilini</taxon>
        <taxon>Potamilus</taxon>
    </lineage>
</organism>
<name>A0AAE0TF45_9BIVA</name>
<sequence length="476" mass="49655">MERRLCGTTTPTKKTATGEDQGVITWNSEPNKTSKKDEPRKTMTKNSGLPFDNQLFRESIQRIEDGSSNTVADRIYYQGLPTVNKSQMTDSVGPLGKFVTPPESSEFLGSAVKDIVGVAGGGGLGTMLKVATTLGRLQRIMGKHKSPKASKYTGYSVMKKDGFPMESLGGIGGQNSLLEHSNPHALQEVQLFQQHVASQNAFLPQPNPFLAQSLGLQGFQNPQIGLQTPQLGLQNPHLAFQNQLDLQNSFLGAQNPNGLQNSYFGMQNFQFDMQPTQQGLGMQGQTNPLLGQSQFGMGGLQLGNLPQHNQFGQFMPDQGMGGTGQQLTSQWSGTGGGSPSNMFGGGLGSSISAGVSGLRGVEGHSGAGINGGAGGPGGMLGGLMSGERGAGGLGSLLGTISPDHLNSVTSLLSGPQGDVLQKSVFDLLNGENGGAIKSAINSMLAGDMTAMGNLQSMLSGSAGDSIRKVVKNSLKP</sequence>
<comment type="caution">
    <text evidence="2">The sequence shown here is derived from an EMBL/GenBank/DDBJ whole genome shotgun (WGS) entry which is preliminary data.</text>
</comment>
<accession>A0AAE0TF45</accession>